<dbReference type="InterPro" id="IPR002524">
    <property type="entry name" value="Cation_efflux"/>
</dbReference>
<comment type="subcellular location">
    <subcellularLocation>
        <location evidence="1">Membrane</location>
        <topology evidence="1">Multi-pass membrane protein</topology>
    </subcellularLocation>
</comment>
<dbReference type="PANTHER" id="PTHR43840:SF15">
    <property type="entry name" value="MITOCHONDRIAL METAL TRANSPORTER 1-RELATED"/>
    <property type="match status" value="1"/>
</dbReference>
<dbReference type="NCBIfam" id="TIGR01297">
    <property type="entry name" value="CDF"/>
    <property type="match status" value="1"/>
</dbReference>
<evidence type="ECO:0000313" key="8">
    <source>
        <dbReference type="EMBL" id="KAL0371420.1"/>
    </source>
</evidence>
<protein>
    <submittedName>
        <fullName evidence="8">Metal tolerance protein C1</fullName>
    </submittedName>
</protein>
<accession>A0AAW2QTW7</accession>
<evidence type="ECO:0000256" key="3">
    <source>
        <dbReference type="ARBA" id="ARBA00022692"/>
    </source>
</evidence>
<evidence type="ECO:0000256" key="1">
    <source>
        <dbReference type="ARBA" id="ARBA00004141"/>
    </source>
</evidence>
<evidence type="ECO:0000256" key="4">
    <source>
        <dbReference type="ARBA" id="ARBA00022989"/>
    </source>
</evidence>
<dbReference type="Pfam" id="PF16916">
    <property type="entry name" value="ZT_dimer"/>
    <property type="match status" value="2"/>
</dbReference>
<dbReference type="InterPro" id="IPR036837">
    <property type="entry name" value="Cation_efflux_CTD_sf"/>
</dbReference>
<keyword evidence="2" id="KW-0813">Transport</keyword>
<dbReference type="Gene3D" id="3.30.70.1350">
    <property type="entry name" value="Cation efflux protein, cytoplasmic domain"/>
    <property type="match status" value="2"/>
</dbReference>
<dbReference type="GO" id="GO:0008324">
    <property type="term" value="F:monoatomic cation transmembrane transporter activity"/>
    <property type="evidence" value="ECO:0007669"/>
    <property type="project" value="InterPro"/>
</dbReference>
<dbReference type="SUPFAM" id="SSF160240">
    <property type="entry name" value="Cation efflux protein cytoplasmic domain-like"/>
    <property type="match status" value="2"/>
</dbReference>
<evidence type="ECO:0000259" key="6">
    <source>
        <dbReference type="Pfam" id="PF01545"/>
    </source>
</evidence>
<feature type="domain" description="Cation efflux protein transmembrane" evidence="6">
    <location>
        <begin position="89"/>
        <end position="308"/>
    </location>
</feature>
<name>A0AAW2QTW7_9LAMI</name>
<dbReference type="GO" id="GO:0016020">
    <property type="term" value="C:membrane"/>
    <property type="evidence" value="ECO:0007669"/>
    <property type="project" value="UniProtKB-SubCell"/>
</dbReference>
<reference evidence="8" key="1">
    <citation type="submission" date="2020-06" db="EMBL/GenBank/DDBJ databases">
        <authorList>
            <person name="Li T."/>
            <person name="Hu X."/>
            <person name="Zhang T."/>
            <person name="Song X."/>
            <person name="Zhang H."/>
            <person name="Dai N."/>
            <person name="Sheng W."/>
            <person name="Hou X."/>
            <person name="Wei L."/>
        </authorList>
    </citation>
    <scope>NUCLEOTIDE SEQUENCE</scope>
    <source>
        <strain evidence="8">G01</strain>
        <tissue evidence="8">Leaf</tissue>
    </source>
</reference>
<dbReference type="InterPro" id="IPR050291">
    <property type="entry name" value="CDF_Transporter"/>
</dbReference>
<feature type="domain" description="Cation efflux protein cytoplasmic" evidence="7">
    <location>
        <begin position="351"/>
        <end position="408"/>
    </location>
</feature>
<proteinExistence type="predicted"/>
<sequence length="529" mass="57415">MRFRVLINLNPIRKSRTPRITSSSYPYSKILRNSCAAFNSGLYDHPASFSENPNFKIHRRWHLGHTHHHEHHEHRDLHSGKEGEKIFRLGLAADIGLAAGKAVTGYLSGSTAIIADAAHSISDVVLSGVALLSFKAAKAPKDKEHPYGHGKFETLGALGISGVLLATAGGIAWHALDILLEILSASPEIVNQSLAHNHVHGHQHNGHHHGIDMDHPVLALNMTIISIAVKEGLYWITQRAGEKTGSGLMKANAWHHRADAISSVVALIGVGGSILGVRFLDPLAGLLVSGMILRAGVGSGYQSILELVDAAVPSQHLEPYKHTILGVEGVKATSLAFPSQDHASRPAFMDGYNHLRGRRAGSSLYLDVDVEVDPFSSVSAAHDVGENVCRQLQQSHPEIAEVFIHIEPATSHIPQSVINQNGNCKISDHHGSTASLEQSDVEDTVSKILSSYFSDKMVVQRITRHSLQGQIFLEIEVTMPPNTLIREAVEVAGEAEKKILEIVPNLTHVSIQLRLGRPMPEVQERVPGL</sequence>
<dbReference type="Pfam" id="PF01545">
    <property type="entry name" value="Cation_efflux"/>
    <property type="match status" value="1"/>
</dbReference>
<gene>
    <name evidence="8" type="ORF">Sangu_0460100</name>
</gene>
<organism evidence="8">
    <name type="scientific">Sesamum angustifolium</name>
    <dbReference type="NCBI Taxonomy" id="2727405"/>
    <lineage>
        <taxon>Eukaryota</taxon>
        <taxon>Viridiplantae</taxon>
        <taxon>Streptophyta</taxon>
        <taxon>Embryophyta</taxon>
        <taxon>Tracheophyta</taxon>
        <taxon>Spermatophyta</taxon>
        <taxon>Magnoliopsida</taxon>
        <taxon>eudicotyledons</taxon>
        <taxon>Gunneridae</taxon>
        <taxon>Pentapetalae</taxon>
        <taxon>asterids</taxon>
        <taxon>lamiids</taxon>
        <taxon>Lamiales</taxon>
        <taxon>Pedaliaceae</taxon>
        <taxon>Sesamum</taxon>
    </lineage>
</organism>
<dbReference type="FunFam" id="1.20.1510.10:FF:000023">
    <property type="entry name" value="Metal tolerance protein C1"/>
    <property type="match status" value="1"/>
</dbReference>
<evidence type="ECO:0000256" key="2">
    <source>
        <dbReference type="ARBA" id="ARBA00022448"/>
    </source>
</evidence>
<dbReference type="AlphaFoldDB" id="A0AAW2QTW7"/>
<keyword evidence="4" id="KW-1133">Transmembrane helix</keyword>
<dbReference type="InterPro" id="IPR027470">
    <property type="entry name" value="Cation_efflux_CTD"/>
</dbReference>
<dbReference type="InterPro" id="IPR027469">
    <property type="entry name" value="Cation_efflux_TMD_sf"/>
</dbReference>
<dbReference type="EMBL" id="JACGWK010000002">
    <property type="protein sequence ID" value="KAL0371420.1"/>
    <property type="molecule type" value="Genomic_DNA"/>
</dbReference>
<dbReference type="InterPro" id="IPR058533">
    <property type="entry name" value="Cation_efflux_TM"/>
</dbReference>
<feature type="domain" description="Cation efflux protein cytoplasmic" evidence="7">
    <location>
        <begin position="443"/>
        <end position="513"/>
    </location>
</feature>
<dbReference type="SUPFAM" id="SSF161111">
    <property type="entry name" value="Cation efflux protein transmembrane domain-like"/>
    <property type="match status" value="1"/>
</dbReference>
<comment type="caution">
    <text evidence="8">The sequence shown here is derived from an EMBL/GenBank/DDBJ whole genome shotgun (WGS) entry which is preliminary data.</text>
</comment>
<reference evidence="8" key="2">
    <citation type="journal article" date="2024" name="Plant">
        <title>Genomic evolution and insights into agronomic trait innovations of Sesamum species.</title>
        <authorList>
            <person name="Miao H."/>
            <person name="Wang L."/>
            <person name="Qu L."/>
            <person name="Liu H."/>
            <person name="Sun Y."/>
            <person name="Le M."/>
            <person name="Wang Q."/>
            <person name="Wei S."/>
            <person name="Zheng Y."/>
            <person name="Lin W."/>
            <person name="Duan Y."/>
            <person name="Cao H."/>
            <person name="Xiong S."/>
            <person name="Wang X."/>
            <person name="Wei L."/>
            <person name="Li C."/>
            <person name="Ma Q."/>
            <person name="Ju M."/>
            <person name="Zhao R."/>
            <person name="Li G."/>
            <person name="Mu C."/>
            <person name="Tian Q."/>
            <person name="Mei H."/>
            <person name="Zhang T."/>
            <person name="Gao T."/>
            <person name="Zhang H."/>
        </authorList>
    </citation>
    <scope>NUCLEOTIDE SEQUENCE</scope>
    <source>
        <strain evidence="8">G01</strain>
    </source>
</reference>
<keyword evidence="3" id="KW-0812">Transmembrane</keyword>
<keyword evidence="5" id="KW-0472">Membrane</keyword>
<evidence type="ECO:0000256" key="5">
    <source>
        <dbReference type="ARBA" id="ARBA00023136"/>
    </source>
</evidence>
<dbReference type="Gene3D" id="1.20.1510.10">
    <property type="entry name" value="Cation efflux protein transmembrane domain"/>
    <property type="match status" value="1"/>
</dbReference>
<dbReference type="PANTHER" id="PTHR43840">
    <property type="entry name" value="MITOCHONDRIAL METAL TRANSPORTER 1-RELATED"/>
    <property type="match status" value="1"/>
</dbReference>
<evidence type="ECO:0000259" key="7">
    <source>
        <dbReference type="Pfam" id="PF16916"/>
    </source>
</evidence>